<dbReference type="AlphaFoldDB" id="A0A4R4E370"/>
<reference evidence="1 2" key="1">
    <citation type="submission" date="2019-03" db="EMBL/GenBank/DDBJ databases">
        <authorList>
            <person name="Kim M.K.M."/>
        </authorList>
    </citation>
    <scope>NUCLEOTIDE SEQUENCE [LARGE SCALE GENOMIC DNA]</scope>
    <source>
        <strain evidence="1 2">17J68-15</strain>
    </source>
</reference>
<protein>
    <submittedName>
        <fullName evidence="1">Uncharacterized protein</fullName>
    </submittedName>
</protein>
<sequence length="259" mass="29336">MRRLLPVLLLLLACGHQREPDAIRKPDGTKPAAVAAPAAEVRAFDSSSARWNAYAQRVALRPQEERTRQVHADSVFTIGRHRVECHDTDRETWLKIDGRVIRLAGKVTLNGVTDRSPDSVDFANNRLWARLYRHGEKELLLLALGSEPCTGLGCSVKEFLLYDVATRALSFFGSFRGDDHPLVLLYQNEFAFVAEDFSGDPQGSTAMTFRQHLYARAANGRFRSVTDAQGRPYERVVVEEATDDRYPGRQRLHWFEPVR</sequence>
<evidence type="ECO:0000313" key="2">
    <source>
        <dbReference type="Proteomes" id="UP000295164"/>
    </source>
</evidence>
<accession>A0A4R4E370</accession>
<dbReference type="OrthoDB" id="1360987at2"/>
<evidence type="ECO:0000313" key="1">
    <source>
        <dbReference type="EMBL" id="TCZ70457.1"/>
    </source>
</evidence>
<dbReference type="Proteomes" id="UP000295164">
    <property type="component" value="Unassembled WGS sequence"/>
</dbReference>
<gene>
    <name evidence="1" type="ORF">E0486_10905</name>
</gene>
<name>A0A4R4E370_9BACT</name>
<organism evidence="1 2">
    <name type="scientific">Flaviaesturariibacter aridisoli</name>
    <dbReference type="NCBI Taxonomy" id="2545761"/>
    <lineage>
        <taxon>Bacteria</taxon>
        <taxon>Pseudomonadati</taxon>
        <taxon>Bacteroidota</taxon>
        <taxon>Chitinophagia</taxon>
        <taxon>Chitinophagales</taxon>
        <taxon>Chitinophagaceae</taxon>
        <taxon>Flaviaestuariibacter</taxon>
    </lineage>
</organism>
<dbReference type="RefSeq" id="WP_131852211.1">
    <property type="nucleotide sequence ID" value="NZ_SKFH01000016.1"/>
</dbReference>
<dbReference type="EMBL" id="SKFH01000016">
    <property type="protein sequence ID" value="TCZ70457.1"/>
    <property type="molecule type" value="Genomic_DNA"/>
</dbReference>
<keyword evidence="2" id="KW-1185">Reference proteome</keyword>
<comment type="caution">
    <text evidence="1">The sequence shown here is derived from an EMBL/GenBank/DDBJ whole genome shotgun (WGS) entry which is preliminary data.</text>
</comment>
<proteinExistence type="predicted"/>